<feature type="compositionally biased region" description="Basic and acidic residues" evidence="1">
    <location>
        <begin position="259"/>
        <end position="281"/>
    </location>
</feature>
<feature type="region of interest" description="Disordered" evidence="1">
    <location>
        <begin position="355"/>
        <end position="409"/>
    </location>
</feature>
<proteinExistence type="predicted"/>
<protein>
    <submittedName>
        <fullName evidence="2">Unplaced genomic scaffold supercont1.9, whole genome shotgun sequence</fullName>
    </submittedName>
</protein>
<evidence type="ECO:0000256" key="1">
    <source>
        <dbReference type="SAM" id="MobiDB-lite"/>
    </source>
</evidence>
<feature type="region of interest" description="Disordered" evidence="1">
    <location>
        <begin position="586"/>
        <end position="769"/>
    </location>
</feature>
<organism evidence="2">
    <name type="scientific">Cryptococcus bacillisporus CA1280</name>
    <dbReference type="NCBI Taxonomy" id="1296109"/>
    <lineage>
        <taxon>Eukaryota</taxon>
        <taxon>Fungi</taxon>
        <taxon>Dikarya</taxon>
        <taxon>Basidiomycota</taxon>
        <taxon>Agaricomycotina</taxon>
        <taxon>Tremellomycetes</taxon>
        <taxon>Tremellales</taxon>
        <taxon>Cryptococcaceae</taxon>
        <taxon>Cryptococcus</taxon>
        <taxon>Cryptococcus gattii species complex</taxon>
    </lineage>
</organism>
<feature type="region of interest" description="Disordered" evidence="1">
    <location>
        <begin position="510"/>
        <end position="549"/>
    </location>
</feature>
<sequence>MATHSWTHAPHHGVKGESQMFQHQPQHHRLVHPNSQWPLVHPPCVTGHDNSHVHPHPHPQPHPYPYIQPSVRTHPPTHYQARMSVDAFAGHEAEEDELEDELDALDPALASQNAVVDVKKKGKTPATRARSKSVVSATSLSTDAASSEDVTFMFFPNPSQPPIQLKGARKTGLLPAPAGSILEVNDLLILHPPEKDRPGFGGYNSQWEMYTCRVCSKTYDGKNARSVARRHLQDKHGVPLSVQARRSRWDCVDPNGPRNKSDAKERNLKSKRDWASKKRQQSKLEKTHCEFLEQFGPEGLVTSCGMRLVASKYRGSSGIAAAAQKNDDFLNGEYGKVIIPEEILEGVRAIREHESSIQHKGETPAVQQEGEDMEVKEAGSLPLPCLSASASTGSAKRRSNSGSRLPTPPHGLMSALTVSPPSPHQAVQPNSYHHSIYTRQLELLRQQHAYRPYPFADVPMVDQEMGFLYMPPIQREPQPHSTFQDQTVRQQSQMKFSYFYVRDFPGLGGAEEEAKADTEEPSQSAGANQSPVEPERGHESAITIENEEPREKANIWVGIDDKEDEIEKDIDLEAEVAAESLLNLHSTPLRAPEDEDTFELPSHPNSRPAPPPWKLFDAPPIASSVRDRLSRGKSFIQPFKDPRREATRSLSFEQATALDDPFMFNNDTPDRPTSISSLSTRSRATLLSSRTSDNHKRTMPSPSPLSSTHRKRKAPPSSPFAPPPSGSSNPVTRPALRPLSTNFSTSNRSGSGDAAATPVRSATTPHVPSSLTRAWLLSSPSNGDAAASLGLVPTHLAPATPGMMRGIIGTDTPGITSLDAKVKLEKESEKGKEKEKSEKDMKGKENRDNNVKKKRLADTPRA</sequence>
<feature type="compositionally biased region" description="Polar residues" evidence="1">
    <location>
        <begin position="739"/>
        <end position="750"/>
    </location>
</feature>
<reference evidence="2" key="1">
    <citation type="submission" date="2015-01" db="EMBL/GenBank/DDBJ databases">
        <title>The Genome Sequence of Cryptococcus gattii CA1280.</title>
        <authorList>
            <consortium name="The Broad Institute Genomics Platform"/>
            <person name="Cuomo C."/>
            <person name="Litvintseva A."/>
            <person name="Chen Y."/>
            <person name="Heitman J."/>
            <person name="Sun S."/>
            <person name="Springer D."/>
            <person name="Dromer F."/>
            <person name="Young S."/>
            <person name="Zeng Q."/>
            <person name="Gargeya S."/>
            <person name="Abouelleil A."/>
            <person name="Alvarado L."/>
            <person name="Chapman S.B."/>
            <person name="Gainer-Dewar J."/>
            <person name="Goldberg J."/>
            <person name="Griggs A."/>
            <person name="Gujja S."/>
            <person name="Hansen M."/>
            <person name="Howarth C."/>
            <person name="Imamovic A."/>
            <person name="Larimer J."/>
            <person name="Murphy C."/>
            <person name="Naylor J."/>
            <person name="Pearson M."/>
            <person name="Priest M."/>
            <person name="Roberts A."/>
            <person name="Saif S."/>
            <person name="Shea T."/>
            <person name="Sykes S."/>
            <person name="Wortman J."/>
            <person name="Nusbaum C."/>
            <person name="Birren B."/>
        </authorList>
    </citation>
    <scope>NUCLEOTIDE SEQUENCE [LARGE SCALE GENOMIC DNA]</scope>
    <source>
        <strain evidence="2">CA1280</strain>
    </source>
</reference>
<feature type="compositionally biased region" description="Polar residues" evidence="1">
    <location>
        <begin position="521"/>
        <end position="531"/>
    </location>
</feature>
<dbReference type="OrthoDB" id="2333993at2759"/>
<gene>
    <name evidence="2" type="ORF">I312_03416</name>
</gene>
<accession>A0A0D0TKV0</accession>
<feature type="compositionally biased region" description="Polar residues" evidence="1">
    <location>
        <begin position="760"/>
        <end position="769"/>
    </location>
</feature>
<feature type="region of interest" description="Disordered" evidence="1">
    <location>
        <begin position="1"/>
        <end position="29"/>
    </location>
</feature>
<feature type="region of interest" description="Disordered" evidence="1">
    <location>
        <begin position="247"/>
        <end position="281"/>
    </location>
</feature>
<dbReference type="EMBL" id="KN847981">
    <property type="protein sequence ID" value="KIR47092.1"/>
    <property type="molecule type" value="Genomic_DNA"/>
</dbReference>
<feature type="region of interest" description="Disordered" evidence="1">
    <location>
        <begin position="810"/>
        <end position="862"/>
    </location>
</feature>
<feature type="compositionally biased region" description="Basic and acidic residues" evidence="1">
    <location>
        <begin position="820"/>
        <end position="862"/>
    </location>
</feature>
<feature type="compositionally biased region" description="Low complexity" evidence="1">
    <location>
        <begin position="673"/>
        <end position="691"/>
    </location>
</feature>
<feature type="compositionally biased region" description="Pro residues" evidence="1">
    <location>
        <begin position="716"/>
        <end position="725"/>
    </location>
</feature>
<name>A0A0D0TKV0_CRYGA</name>
<feature type="compositionally biased region" description="Low complexity" evidence="1">
    <location>
        <begin position="380"/>
        <end position="391"/>
    </location>
</feature>
<dbReference type="AlphaFoldDB" id="A0A0D0TKV0"/>
<evidence type="ECO:0000313" key="2">
    <source>
        <dbReference type="EMBL" id="KIR47092.1"/>
    </source>
</evidence>
<dbReference type="HOGENOM" id="CLU_332035_0_0_1"/>